<dbReference type="EMBL" id="MU806438">
    <property type="protein sequence ID" value="KAJ3835185.1"/>
    <property type="molecule type" value="Genomic_DNA"/>
</dbReference>
<keyword evidence="5 7" id="KW-0326">Glycosidase</keyword>
<keyword evidence="9" id="KW-0732">Signal</keyword>
<comment type="caution">
    <text evidence="11">The sequence shown here is derived from an EMBL/GenBank/DDBJ whole genome shotgun (WGS) entry which is preliminary data.</text>
</comment>
<evidence type="ECO:0000256" key="8">
    <source>
        <dbReference type="RuleBase" id="RU004453"/>
    </source>
</evidence>
<keyword evidence="6" id="KW-0624">Polysaccharide degradation</keyword>
<keyword evidence="3" id="KW-0146">Chitin degradation</keyword>
<dbReference type="AlphaFoldDB" id="A0AA38UAT6"/>
<dbReference type="GO" id="GO:0006032">
    <property type="term" value="P:chitin catabolic process"/>
    <property type="evidence" value="ECO:0007669"/>
    <property type="project" value="UniProtKB-KW"/>
</dbReference>
<dbReference type="Pfam" id="PF00704">
    <property type="entry name" value="Glyco_hydro_18"/>
    <property type="match status" value="1"/>
</dbReference>
<keyword evidence="2 7" id="KW-0378">Hydrolase</keyword>
<dbReference type="PANTHER" id="PTHR11177">
    <property type="entry name" value="CHITINASE"/>
    <property type="match status" value="1"/>
</dbReference>
<feature type="signal peptide" evidence="9">
    <location>
        <begin position="1"/>
        <end position="22"/>
    </location>
</feature>
<dbReference type="InterPro" id="IPR017853">
    <property type="entry name" value="GH"/>
</dbReference>
<keyword evidence="12" id="KW-1185">Reference proteome</keyword>
<evidence type="ECO:0000313" key="11">
    <source>
        <dbReference type="EMBL" id="KAJ3835185.1"/>
    </source>
</evidence>
<reference evidence="11" key="1">
    <citation type="submission" date="2022-08" db="EMBL/GenBank/DDBJ databases">
        <authorList>
            <consortium name="DOE Joint Genome Institute"/>
            <person name="Min B."/>
            <person name="Riley R."/>
            <person name="Sierra-Patev S."/>
            <person name="Naranjo-Ortiz M."/>
            <person name="Looney B."/>
            <person name="Konkel Z."/>
            <person name="Slot J.C."/>
            <person name="Sakamoto Y."/>
            <person name="Steenwyk J.L."/>
            <person name="Rokas A."/>
            <person name="Carro J."/>
            <person name="Camarero S."/>
            <person name="Ferreira P."/>
            <person name="Molpeceres G."/>
            <person name="Ruiz-Duenas F.J."/>
            <person name="Serrano A."/>
            <person name="Henrissat B."/>
            <person name="Drula E."/>
            <person name="Hughes K.W."/>
            <person name="Mata J.L."/>
            <person name="Ishikawa N.K."/>
            <person name="Vargas-Isla R."/>
            <person name="Ushijima S."/>
            <person name="Smith C.A."/>
            <person name="Ahrendt S."/>
            <person name="Andreopoulos W."/>
            <person name="He G."/>
            <person name="Labutti K."/>
            <person name="Lipzen A."/>
            <person name="Ng V."/>
            <person name="Sandor L."/>
            <person name="Barry K."/>
            <person name="Martinez A.T."/>
            <person name="Xiao Y."/>
            <person name="Gibbons J.G."/>
            <person name="Terashima K."/>
            <person name="Hibbett D.S."/>
            <person name="Grigoriev I.V."/>
        </authorList>
    </citation>
    <scope>NUCLEOTIDE SEQUENCE</scope>
    <source>
        <strain evidence="11">TFB9207</strain>
    </source>
</reference>
<dbReference type="InterPro" id="IPR001223">
    <property type="entry name" value="Glyco_hydro18_cat"/>
</dbReference>
<comment type="similarity">
    <text evidence="8">Belongs to the glycosyl hydrolase 18 family.</text>
</comment>
<dbReference type="PROSITE" id="PS01095">
    <property type="entry name" value="GH18_1"/>
    <property type="match status" value="1"/>
</dbReference>
<evidence type="ECO:0000256" key="9">
    <source>
        <dbReference type="SAM" id="SignalP"/>
    </source>
</evidence>
<dbReference type="SUPFAM" id="SSF54556">
    <property type="entry name" value="Chitinase insertion domain"/>
    <property type="match status" value="1"/>
</dbReference>
<dbReference type="PANTHER" id="PTHR11177:SF392">
    <property type="entry name" value="HAP41P"/>
    <property type="match status" value="1"/>
</dbReference>
<evidence type="ECO:0000259" key="10">
    <source>
        <dbReference type="PROSITE" id="PS51910"/>
    </source>
</evidence>
<dbReference type="GO" id="GO:0008061">
    <property type="term" value="F:chitin binding"/>
    <property type="evidence" value="ECO:0007669"/>
    <property type="project" value="InterPro"/>
</dbReference>
<keyword evidence="4" id="KW-0119">Carbohydrate metabolism</keyword>
<evidence type="ECO:0000256" key="1">
    <source>
        <dbReference type="ARBA" id="ARBA00000822"/>
    </source>
</evidence>
<gene>
    <name evidence="11" type="ORF">F5878DRAFT_324169</name>
</gene>
<protein>
    <submittedName>
        <fullName evidence="11">Chitinase</fullName>
    </submittedName>
</protein>
<evidence type="ECO:0000313" key="12">
    <source>
        <dbReference type="Proteomes" id="UP001163846"/>
    </source>
</evidence>
<dbReference type="GO" id="GO:0005576">
    <property type="term" value="C:extracellular region"/>
    <property type="evidence" value="ECO:0007669"/>
    <property type="project" value="TreeGrafter"/>
</dbReference>
<evidence type="ECO:0000256" key="5">
    <source>
        <dbReference type="ARBA" id="ARBA00023295"/>
    </source>
</evidence>
<proteinExistence type="inferred from homology"/>
<dbReference type="InterPro" id="IPR011583">
    <property type="entry name" value="Chitinase_II/V-like_cat"/>
</dbReference>
<dbReference type="Gene3D" id="3.20.20.80">
    <property type="entry name" value="Glycosidases"/>
    <property type="match status" value="2"/>
</dbReference>
<organism evidence="11 12">
    <name type="scientific">Lentinula raphanica</name>
    <dbReference type="NCBI Taxonomy" id="153919"/>
    <lineage>
        <taxon>Eukaryota</taxon>
        <taxon>Fungi</taxon>
        <taxon>Dikarya</taxon>
        <taxon>Basidiomycota</taxon>
        <taxon>Agaricomycotina</taxon>
        <taxon>Agaricomycetes</taxon>
        <taxon>Agaricomycetidae</taxon>
        <taxon>Agaricales</taxon>
        <taxon>Marasmiineae</taxon>
        <taxon>Omphalotaceae</taxon>
        <taxon>Lentinula</taxon>
    </lineage>
</organism>
<feature type="domain" description="GH18" evidence="10">
    <location>
        <begin position="50"/>
        <end position="437"/>
    </location>
</feature>
<comment type="catalytic activity">
    <reaction evidence="1">
        <text>Random endo-hydrolysis of N-acetyl-beta-D-glucosaminide (1-&gt;4)-beta-linkages in chitin and chitodextrins.</text>
        <dbReference type="EC" id="3.2.1.14"/>
    </reaction>
</comment>
<dbReference type="SMART" id="SM00636">
    <property type="entry name" value="Glyco_18"/>
    <property type="match status" value="1"/>
</dbReference>
<dbReference type="PROSITE" id="PS51910">
    <property type="entry name" value="GH18_2"/>
    <property type="match status" value="1"/>
</dbReference>
<sequence>MIFLFSICTFIFYLSTFSLVKASDDHDHYHHHHDHHHQRDVQVTKRDNDFIAAAWYAGWHQDTSPSFDTSDVSWEKYTHMIYSFAVPTQNVSQLSLDGSDGEKLPQFVQTAHQNNVKALIAIGGWAGSIYFSSAVGSAENRTAFVKTLTDFTTTYGLDGINFDWEYPNKQGIGCNVINANDAVNFLAFLQELRQDPVGAKLSLSAATGIATFNGPSGTPLADVTGFAQVLDFIAIMNYDVWGSWSATVGPNSPLADSCASSENQQGSAATAVKNWNGAGMPLDKIVLGVASYGHSFVVSHDNAFANGSDSELAAYPPFDKSAFPRGDSWDGDAGPDACGNHEPSGGTYNFWGLINNGFLDQNGDFLDSIPHRFDSCSQTPYVYNPDSNIMVSFDNAQSFTSKGKFIQGAGLKGFAMWEAGGDSNDILLDAVSAGMRE</sequence>
<dbReference type="InterPro" id="IPR029070">
    <property type="entry name" value="Chitinase_insertion_sf"/>
</dbReference>
<evidence type="ECO:0000256" key="6">
    <source>
        <dbReference type="ARBA" id="ARBA00023326"/>
    </source>
</evidence>
<dbReference type="InterPro" id="IPR001579">
    <property type="entry name" value="Glyco_hydro_18_chit_AS"/>
</dbReference>
<dbReference type="GO" id="GO:0000272">
    <property type="term" value="P:polysaccharide catabolic process"/>
    <property type="evidence" value="ECO:0007669"/>
    <property type="project" value="UniProtKB-KW"/>
</dbReference>
<evidence type="ECO:0000256" key="2">
    <source>
        <dbReference type="ARBA" id="ARBA00022801"/>
    </source>
</evidence>
<evidence type="ECO:0000256" key="4">
    <source>
        <dbReference type="ARBA" id="ARBA00023277"/>
    </source>
</evidence>
<dbReference type="InterPro" id="IPR050314">
    <property type="entry name" value="Glycosyl_Hydrlase_18"/>
</dbReference>
<dbReference type="Proteomes" id="UP001163846">
    <property type="component" value="Unassembled WGS sequence"/>
</dbReference>
<dbReference type="SUPFAM" id="SSF51445">
    <property type="entry name" value="(Trans)glycosidases"/>
    <property type="match status" value="1"/>
</dbReference>
<accession>A0AA38UAT6</accession>
<evidence type="ECO:0000256" key="7">
    <source>
        <dbReference type="RuleBase" id="RU000489"/>
    </source>
</evidence>
<name>A0AA38UAT6_9AGAR</name>
<feature type="chain" id="PRO_5041319341" evidence="9">
    <location>
        <begin position="23"/>
        <end position="437"/>
    </location>
</feature>
<evidence type="ECO:0000256" key="3">
    <source>
        <dbReference type="ARBA" id="ARBA00023024"/>
    </source>
</evidence>
<dbReference type="GO" id="GO:0008843">
    <property type="term" value="F:endochitinase activity"/>
    <property type="evidence" value="ECO:0007669"/>
    <property type="project" value="UniProtKB-EC"/>
</dbReference>